<evidence type="ECO:0000256" key="3">
    <source>
        <dbReference type="SAM" id="SignalP"/>
    </source>
</evidence>
<feature type="signal peptide" evidence="3">
    <location>
        <begin position="1"/>
        <end position="18"/>
    </location>
</feature>
<feature type="region of interest" description="Disordered" evidence="1">
    <location>
        <begin position="339"/>
        <end position="364"/>
    </location>
</feature>
<dbReference type="RefSeq" id="WP_211317879.1">
    <property type="nucleotide sequence ID" value="NZ_QJSX01000005.1"/>
</dbReference>
<organism evidence="4 5">
    <name type="scientific">Deinococcus yavapaiensis KR-236</name>
    <dbReference type="NCBI Taxonomy" id="694435"/>
    <lineage>
        <taxon>Bacteria</taxon>
        <taxon>Thermotogati</taxon>
        <taxon>Deinococcota</taxon>
        <taxon>Deinococci</taxon>
        <taxon>Deinococcales</taxon>
        <taxon>Deinococcaceae</taxon>
        <taxon>Deinococcus</taxon>
    </lineage>
</organism>
<feature type="transmembrane region" description="Helical" evidence="2">
    <location>
        <begin position="256"/>
        <end position="273"/>
    </location>
</feature>
<name>A0A318S7M2_9DEIO</name>
<accession>A0A318S7M2</accession>
<dbReference type="EMBL" id="QJSX01000005">
    <property type="protein sequence ID" value="PYE54442.1"/>
    <property type="molecule type" value="Genomic_DNA"/>
</dbReference>
<evidence type="ECO:0000313" key="4">
    <source>
        <dbReference type="EMBL" id="PYE54442.1"/>
    </source>
</evidence>
<feature type="transmembrane region" description="Helical" evidence="2">
    <location>
        <begin position="168"/>
        <end position="192"/>
    </location>
</feature>
<evidence type="ECO:0000256" key="1">
    <source>
        <dbReference type="SAM" id="MobiDB-lite"/>
    </source>
</evidence>
<protein>
    <recommendedName>
        <fullName evidence="6">DoxX-like protein</fullName>
    </recommendedName>
</protein>
<evidence type="ECO:0008006" key="6">
    <source>
        <dbReference type="Google" id="ProtNLM"/>
    </source>
</evidence>
<feature type="transmembrane region" description="Helical" evidence="2">
    <location>
        <begin position="144"/>
        <end position="162"/>
    </location>
</feature>
<feature type="transmembrane region" description="Helical" evidence="2">
    <location>
        <begin position="204"/>
        <end position="222"/>
    </location>
</feature>
<feature type="chain" id="PRO_5016399601" description="DoxX-like protein" evidence="3">
    <location>
        <begin position="19"/>
        <end position="364"/>
    </location>
</feature>
<keyword evidence="2" id="KW-0812">Transmembrane</keyword>
<evidence type="ECO:0000256" key="2">
    <source>
        <dbReference type="SAM" id="Phobius"/>
    </source>
</evidence>
<feature type="transmembrane region" description="Helical" evidence="2">
    <location>
        <begin position="120"/>
        <end position="137"/>
    </location>
</feature>
<proteinExistence type="predicted"/>
<gene>
    <name evidence="4" type="ORF">DES52_10579</name>
</gene>
<keyword evidence="5" id="KW-1185">Reference proteome</keyword>
<feature type="transmembrane region" description="Helical" evidence="2">
    <location>
        <begin position="42"/>
        <end position="61"/>
    </location>
</feature>
<feature type="compositionally biased region" description="Basic and acidic residues" evidence="1">
    <location>
        <begin position="339"/>
        <end position="353"/>
    </location>
</feature>
<dbReference type="Proteomes" id="UP000248326">
    <property type="component" value="Unassembled WGS sequence"/>
</dbReference>
<keyword evidence="2" id="KW-0472">Membrane</keyword>
<sequence length="364" mass="39792">MIRRLLALLPLSASVAFAHEKWFHDATRFPLRWDLFFTPLPLALVGAVLIVTLLAWLFQRARGGQGFLPGFLVFGATQPRLTLLYAVIPAILAVHLAVPLLVNGVEGTLFSPNNELQGGWAYPLGLLQVGVALALFYGGFTRIAALVLGAMWIAGLFAAGFSDTLDNIHYLGFAVFFWLAGRGPISVGRLVLPRMEPPADLARFAVPALRIFTALSLISVAFSEKFANLPLATSFLGEYPLNVAANFGLGLSDTNFALLAGAIELLVGLFLLFNIFPREIILIAWLPFNLTLTVFRWQELVGHLPYYGIMALLLVWWQGRENEDAWRRGLHESIVPSRPHADEGAVLPDDHGVKTKRGAAASGD</sequence>
<reference evidence="4 5" key="1">
    <citation type="submission" date="2018-06" db="EMBL/GenBank/DDBJ databases">
        <title>Genomic Encyclopedia of Type Strains, Phase IV (KMG-IV): sequencing the most valuable type-strain genomes for metagenomic binning, comparative biology and taxonomic classification.</title>
        <authorList>
            <person name="Goeker M."/>
        </authorList>
    </citation>
    <scope>NUCLEOTIDE SEQUENCE [LARGE SCALE GENOMIC DNA]</scope>
    <source>
        <strain evidence="4 5">DSM 18048</strain>
    </source>
</reference>
<comment type="caution">
    <text evidence="4">The sequence shown here is derived from an EMBL/GenBank/DDBJ whole genome shotgun (WGS) entry which is preliminary data.</text>
</comment>
<feature type="transmembrane region" description="Helical" evidence="2">
    <location>
        <begin position="82"/>
        <end position="100"/>
    </location>
</feature>
<dbReference type="AlphaFoldDB" id="A0A318S7M2"/>
<evidence type="ECO:0000313" key="5">
    <source>
        <dbReference type="Proteomes" id="UP000248326"/>
    </source>
</evidence>
<keyword evidence="3" id="KW-0732">Signal</keyword>
<keyword evidence="2" id="KW-1133">Transmembrane helix</keyword>